<dbReference type="InterPro" id="IPR035979">
    <property type="entry name" value="RBD_domain_sf"/>
</dbReference>
<dbReference type="Gene3D" id="3.30.70.330">
    <property type="match status" value="1"/>
</dbReference>
<keyword evidence="4" id="KW-0853">WD repeat</keyword>
<feature type="region of interest" description="Disordered" evidence="10">
    <location>
        <begin position="295"/>
        <end position="324"/>
    </location>
</feature>
<dbReference type="CDD" id="cd12278">
    <property type="entry name" value="RRM_eIF3B"/>
    <property type="match status" value="1"/>
</dbReference>
<dbReference type="HAMAP" id="MF_03001">
    <property type="entry name" value="eIF3b"/>
    <property type="match status" value="1"/>
</dbReference>
<evidence type="ECO:0000259" key="11">
    <source>
        <dbReference type="PROSITE" id="PS50102"/>
    </source>
</evidence>
<evidence type="ECO:0000256" key="9">
    <source>
        <dbReference type="PIRNR" id="PIRNR036424"/>
    </source>
</evidence>
<dbReference type="PROSITE" id="PS50102">
    <property type="entry name" value="RRM"/>
    <property type="match status" value="1"/>
</dbReference>
<evidence type="ECO:0000256" key="6">
    <source>
        <dbReference type="ARBA" id="ARBA00022884"/>
    </source>
</evidence>
<proteinExistence type="inferred from homology"/>
<dbReference type="GO" id="GO:0005852">
    <property type="term" value="C:eukaryotic translation initiation factor 3 complex"/>
    <property type="evidence" value="ECO:0007669"/>
    <property type="project" value="UniProtKB-UniRule"/>
</dbReference>
<comment type="function">
    <text evidence="8">RNA-binding component of the eukaryotic translation initiation factor 3 (eIF-3) complex, which is involved in protein synthesis of a specialized repertoire of mRNAs and, together with other initiation factors, stimulates binding of mRNA and methionyl-tRNAi to the 40S ribosome. The eIF-3 complex specifically targets and initiates translation of a subset of mRNAs involved in cell proliferation.</text>
</comment>
<keyword evidence="7 8" id="KW-0648">Protein biosynthesis</keyword>
<keyword evidence="5" id="KW-0677">Repeat</keyword>
<evidence type="ECO:0000256" key="10">
    <source>
        <dbReference type="SAM" id="MobiDB-lite"/>
    </source>
</evidence>
<dbReference type="InterPro" id="IPR000504">
    <property type="entry name" value="RRM_dom"/>
</dbReference>
<gene>
    <name evidence="8" type="primary">PRT1</name>
    <name evidence="12" type="ORF">SPI_04605</name>
</gene>
<dbReference type="GO" id="GO:0003743">
    <property type="term" value="F:translation initiation factor activity"/>
    <property type="evidence" value="ECO:0007669"/>
    <property type="project" value="UniProtKB-UniRule"/>
</dbReference>
<dbReference type="FunFam" id="3.30.70.330:FF:000235">
    <property type="entry name" value="Eukaryotic translation initiation factor 3 subunit B"/>
    <property type="match status" value="1"/>
</dbReference>
<dbReference type="OrthoDB" id="10250414at2759"/>
<evidence type="ECO:0000256" key="2">
    <source>
        <dbReference type="ARBA" id="ARBA00022490"/>
    </source>
</evidence>
<dbReference type="InterPro" id="IPR034363">
    <property type="entry name" value="eIF3B_RRM"/>
</dbReference>
<dbReference type="PANTHER" id="PTHR14068">
    <property type="entry name" value="EUKARYOTIC TRANSLATION INITIATION FACTOR 3 EIF3 -RELATED"/>
    <property type="match status" value="1"/>
</dbReference>
<dbReference type="SUPFAM" id="SSF69322">
    <property type="entry name" value="Tricorn protease domain 2"/>
    <property type="match status" value="1"/>
</dbReference>
<evidence type="ECO:0000313" key="12">
    <source>
        <dbReference type="EMBL" id="OAA61746.1"/>
    </source>
</evidence>
<comment type="caution">
    <text evidence="12">The sequence shown here is derived from an EMBL/GenBank/DDBJ whole genome shotgun (WGS) entry which is preliminary data.</text>
</comment>
<dbReference type="GO" id="GO:0003723">
    <property type="term" value="F:RNA binding"/>
    <property type="evidence" value="ECO:0007669"/>
    <property type="project" value="UniProtKB-UniRule"/>
</dbReference>
<reference evidence="12 13" key="1">
    <citation type="journal article" date="2016" name="Genome Biol. Evol.">
        <title>Divergent and convergent evolution of fungal pathogenicity.</title>
        <authorList>
            <person name="Shang Y."/>
            <person name="Xiao G."/>
            <person name="Zheng P."/>
            <person name="Cen K."/>
            <person name="Zhan S."/>
            <person name="Wang C."/>
        </authorList>
    </citation>
    <scope>NUCLEOTIDE SEQUENCE [LARGE SCALE GENOMIC DNA]</scope>
    <source>
        <strain evidence="12 13">RCEF 264</strain>
    </source>
</reference>
<dbReference type="Proteomes" id="UP000076874">
    <property type="component" value="Unassembled WGS sequence"/>
</dbReference>
<organism evidence="12 13">
    <name type="scientific">Niveomyces insectorum RCEF 264</name>
    <dbReference type="NCBI Taxonomy" id="1081102"/>
    <lineage>
        <taxon>Eukaryota</taxon>
        <taxon>Fungi</taxon>
        <taxon>Dikarya</taxon>
        <taxon>Ascomycota</taxon>
        <taxon>Pezizomycotina</taxon>
        <taxon>Sordariomycetes</taxon>
        <taxon>Hypocreomycetidae</taxon>
        <taxon>Hypocreales</taxon>
        <taxon>Cordycipitaceae</taxon>
        <taxon>Niveomyces</taxon>
    </lineage>
</organism>
<feature type="domain" description="RRM" evidence="11">
    <location>
        <begin position="42"/>
        <end position="128"/>
    </location>
</feature>
<evidence type="ECO:0000256" key="1">
    <source>
        <dbReference type="ARBA" id="ARBA00004496"/>
    </source>
</evidence>
<comment type="subcellular location">
    <subcellularLocation>
        <location evidence="1 8 9">Cytoplasm</location>
    </subcellularLocation>
</comment>
<evidence type="ECO:0000313" key="13">
    <source>
        <dbReference type="Proteomes" id="UP000076874"/>
    </source>
</evidence>
<dbReference type="GO" id="GO:0033290">
    <property type="term" value="C:eukaryotic 48S preinitiation complex"/>
    <property type="evidence" value="ECO:0007669"/>
    <property type="project" value="UniProtKB-UniRule"/>
</dbReference>
<keyword evidence="6 8" id="KW-0694">RNA-binding</keyword>
<feature type="region of interest" description="Disordered" evidence="10">
    <location>
        <begin position="1"/>
        <end position="20"/>
    </location>
</feature>
<dbReference type="STRING" id="1081102.A0A167UNI9"/>
<sequence length="758" mass="86888">MAPSFDHLREADLDEDDYDEDEVDISDLRAKYEVQLEQGFDTFVVIDGLPKVNEEQKPKLVKFLLKKLNTVGRTKEDMIEMPMGPDGESLRFAFVEYSSPGEAAAAVRQLDNVALDKRHTLRVNKLTDIERYGREGRIDDEYHPPHIDEFHPRDHLRSFLADPTGRGRDQFVMYRGDNVGVFWNNDKDPMESIVDRPNWTESFVQWSPLGTFLTSVHPQGVQLWGGPKWDRLGRFPHPFVNLVAFSPLEHYIVTWSARPIAISEEGHPALSLDDDGKNYVIWDIASGKPLRSFANVDVPGANDEPGGPGGKQQQQQQQQQQRKFPWPAFKWSSDDKYVARLIQGASISVYELPRMNLLDKTTIKVEGVMDFEWAPATPQRDGVKTYEQLLCFWTPEIGSNPAKVGLMSIPSKEIVRTLNLFSVTDAKLHWQSNADYLCVKVDRHSKSKKSQATTLEFFRIREKGVPVEVLDTIKDTVINFAWEPKGDRFIIITTQESVGPTAVAPKTAVTFFCPEKVKGTAVGNFKLLRTLDKKNSNAIYWSPKGRFVVVATVHNQQSSDLDFFDLDFEGEKPEADKDLTANLQLMNTADHYGVTDVEWDPSGRFVATWASAWKHSMENGYHLYDFKGELLREEHIDKFKQWQWRPRPPTLLSKEEQKGIRKNLREYSRVFDQEDAERIAGADQEVIDRRREQLAEWYAFRKSMEEELQEEREALHLPEDPVAELLKAKTAEEAAGEEEKVIEEIVEEVLEESEEIIG</sequence>
<comment type="similarity">
    <text evidence="8 9">Belongs to the eIF-3 subunit B family.</text>
</comment>
<keyword evidence="2 8" id="KW-0963">Cytoplasm</keyword>
<dbReference type="GO" id="GO:0031369">
    <property type="term" value="F:translation initiation factor binding"/>
    <property type="evidence" value="ECO:0007669"/>
    <property type="project" value="InterPro"/>
</dbReference>
<evidence type="ECO:0000256" key="8">
    <source>
        <dbReference type="HAMAP-Rule" id="MF_03001"/>
    </source>
</evidence>
<dbReference type="InterPro" id="IPR015943">
    <property type="entry name" value="WD40/YVTN_repeat-like_dom_sf"/>
</dbReference>
<evidence type="ECO:0000256" key="7">
    <source>
        <dbReference type="ARBA" id="ARBA00022917"/>
    </source>
</evidence>
<keyword evidence="13" id="KW-1185">Reference proteome</keyword>
<dbReference type="SUPFAM" id="SSF54928">
    <property type="entry name" value="RNA-binding domain, RBD"/>
    <property type="match status" value="1"/>
</dbReference>
<comment type="subunit">
    <text evidence="8 9">Component of the eukaryotic translation initiation factor 3 (eIF-3) complex.</text>
</comment>
<accession>A0A167UNI9</accession>
<feature type="compositionally biased region" description="Basic and acidic residues" evidence="10">
    <location>
        <begin position="1"/>
        <end position="11"/>
    </location>
</feature>
<dbReference type="InterPro" id="IPR011400">
    <property type="entry name" value="EIF3B"/>
</dbReference>
<keyword evidence="3 8" id="KW-0396">Initiation factor</keyword>
<protein>
    <recommendedName>
        <fullName evidence="8">Eukaryotic translation initiation factor 3 subunit B</fullName>
        <shortName evidence="8">eIF3b</shortName>
    </recommendedName>
    <alternativeName>
        <fullName evidence="8">Eukaryotic translation initiation factor 3 90 kDa subunit homolog</fullName>
        <shortName evidence="8">eIF3 p90</shortName>
    </alternativeName>
    <alternativeName>
        <fullName evidence="8">Translation initiation factor eIF3, p90 subunit homolog</fullName>
    </alternativeName>
</protein>
<dbReference type="FunFam" id="2.130.10.10:FF:000419">
    <property type="entry name" value="Eukaryotic translation initiation factor 3 subunit B"/>
    <property type="match status" value="1"/>
</dbReference>
<dbReference type="PANTHER" id="PTHR14068:SF0">
    <property type="entry name" value="EUKARYOTIC TRANSLATION INITIATION FACTOR 3 SUBUNIT B"/>
    <property type="match status" value="1"/>
</dbReference>
<dbReference type="GO" id="GO:0001732">
    <property type="term" value="P:formation of cytoplasmic translation initiation complex"/>
    <property type="evidence" value="ECO:0007669"/>
    <property type="project" value="UniProtKB-UniRule"/>
</dbReference>
<dbReference type="PIRSF" id="PIRSF036424">
    <property type="entry name" value="eIF3b"/>
    <property type="match status" value="1"/>
</dbReference>
<name>A0A167UNI9_9HYPO</name>
<evidence type="ECO:0000256" key="3">
    <source>
        <dbReference type="ARBA" id="ARBA00022540"/>
    </source>
</evidence>
<dbReference type="GO" id="GO:0016282">
    <property type="term" value="C:eukaryotic 43S preinitiation complex"/>
    <property type="evidence" value="ECO:0007669"/>
    <property type="project" value="UniProtKB-UniRule"/>
</dbReference>
<dbReference type="Gene3D" id="2.130.10.10">
    <property type="entry name" value="YVTN repeat-like/Quinoprotein amine dehydrogenase"/>
    <property type="match status" value="1"/>
</dbReference>
<comment type="function">
    <text evidence="9">Component of the eukaryotic translation initiation factor 3 (eIF-3) complex, which is involved in protein synthesis and, together with other initiation factors, stimulates binding of mRNA and methionyl-tRNAi to the 40S ribosome.</text>
</comment>
<dbReference type="Pfam" id="PF08662">
    <property type="entry name" value="eIF2A"/>
    <property type="match status" value="1"/>
</dbReference>
<evidence type="ECO:0000256" key="4">
    <source>
        <dbReference type="ARBA" id="ARBA00022574"/>
    </source>
</evidence>
<feature type="compositionally biased region" description="Low complexity" evidence="10">
    <location>
        <begin position="312"/>
        <end position="321"/>
    </location>
</feature>
<dbReference type="AlphaFoldDB" id="A0A167UNI9"/>
<dbReference type="InterPro" id="IPR012677">
    <property type="entry name" value="Nucleotide-bd_a/b_plait_sf"/>
</dbReference>
<dbReference type="EMBL" id="AZHD01000007">
    <property type="protein sequence ID" value="OAA61746.1"/>
    <property type="molecule type" value="Genomic_DNA"/>
</dbReference>
<evidence type="ECO:0000256" key="5">
    <source>
        <dbReference type="ARBA" id="ARBA00022737"/>
    </source>
</evidence>
<dbReference type="InterPro" id="IPR013979">
    <property type="entry name" value="TIF_beta_prop-like"/>
</dbReference>